<evidence type="ECO:0000313" key="2">
    <source>
        <dbReference type="EMBL" id="NYY91569.1"/>
    </source>
</evidence>
<feature type="region of interest" description="Disordered" evidence="1">
    <location>
        <begin position="1"/>
        <end position="48"/>
    </location>
</feature>
<evidence type="ECO:0000313" key="3">
    <source>
        <dbReference type="EMBL" id="UGX92433.1"/>
    </source>
</evidence>
<feature type="region of interest" description="Disordered" evidence="1">
    <location>
        <begin position="384"/>
        <end position="406"/>
    </location>
</feature>
<reference evidence="3 4" key="3">
    <citation type="journal article" date="2022" name="Int. J. Syst. Evol. Microbiol.">
        <title>Strains of Bradyrhizobium barranii sp. nov. associated with legumes native to Canada are symbionts of soybeans and belong to different subspecies (subsp. barranii subsp. nov. and subsp. apii subsp. nov.) and symbiovars (sv. glycinearum and sv. septentrionale).</title>
        <authorList>
            <person name="Bromfield E.S.P."/>
            <person name="Cloutier S."/>
            <person name="Wasai-Hara S."/>
            <person name="Minamisawa K."/>
        </authorList>
    </citation>
    <scope>NUCLEOTIDE SEQUENCE [LARGE SCALE GENOMIC DNA]</scope>
    <source>
        <strain evidence="3 4">323S2</strain>
    </source>
</reference>
<organism evidence="2">
    <name type="scientific">Bradyrhizobium barranii subsp. barranii</name>
    <dbReference type="NCBI Taxonomy" id="2823807"/>
    <lineage>
        <taxon>Bacteria</taxon>
        <taxon>Pseudomonadati</taxon>
        <taxon>Pseudomonadota</taxon>
        <taxon>Alphaproteobacteria</taxon>
        <taxon>Hyphomicrobiales</taxon>
        <taxon>Nitrobacteraceae</taxon>
        <taxon>Bradyrhizobium</taxon>
        <taxon>Bradyrhizobium barranii</taxon>
    </lineage>
</organism>
<dbReference type="EMBL" id="CP088280">
    <property type="protein sequence ID" value="UGX92433.1"/>
    <property type="molecule type" value="Genomic_DNA"/>
</dbReference>
<dbReference type="AlphaFoldDB" id="A0A7Z0QBU6"/>
<evidence type="ECO:0000313" key="4">
    <source>
        <dbReference type="Proteomes" id="UP000564836"/>
    </source>
</evidence>
<dbReference type="Gene3D" id="3.40.50.300">
    <property type="entry name" value="P-loop containing nucleotide triphosphate hydrolases"/>
    <property type="match status" value="1"/>
</dbReference>
<dbReference type="Pfam" id="PF13481">
    <property type="entry name" value="AAA_25"/>
    <property type="match status" value="1"/>
</dbReference>
<dbReference type="SUPFAM" id="SSF52540">
    <property type="entry name" value="P-loop containing nucleoside triphosphate hydrolases"/>
    <property type="match status" value="1"/>
</dbReference>
<accession>A0A7Z0QBU6</accession>
<dbReference type="EMBL" id="JACBFH010000001">
    <property type="protein sequence ID" value="NYY91569.1"/>
    <property type="molecule type" value="Genomic_DNA"/>
</dbReference>
<dbReference type="Proteomes" id="UP000564836">
    <property type="component" value="Chromosome"/>
</dbReference>
<reference evidence="2" key="2">
    <citation type="submission" date="2020-06" db="EMBL/GenBank/DDBJ databases">
        <title>Whole Genome Sequence of Bradyrhizobium sp. Strain 323S2.</title>
        <authorList>
            <person name="Bromfield E.S.P."/>
        </authorList>
    </citation>
    <scope>NUCLEOTIDE SEQUENCE [LARGE SCALE GENOMIC DNA]</scope>
    <source>
        <strain evidence="2">323S2</strain>
    </source>
</reference>
<keyword evidence="3" id="KW-0347">Helicase</keyword>
<dbReference type="InterPro" id="IPR027417">
    <property type="entry name" value="P-loop_NTPase"/>
</dbReference>
<sequence length="406" mass="44224">MSRLSWKSTGGKFNEAEVPPKPLKAANDNAPPLKKSVGSTASAQQGDRYPGIQSSAQFIRGFQPPDYHIDGVSQKGYLYSTTAMTGTGKTAVLLLIAAPTMLGRPLGDREVEKGRVVYFASENPDDVRMRWIAMAHLLDFDPDCVDVHFIAGTFSVSEMFERIKTNVERIGDVDMIVVDTSAAYFHGDDENSNTQLGAHARNLRALTTLPGKPVVYAACHPIKNADPSNLLPRGGGAFIAEVDGNLTLNKGETVKPHHQGKHRGPDFEPIHFELKTLTAPSLVDSKGRPVPTVMAEALTKGESVKRADKARGDDDEVLLAIERGKGASLAEMAEALCWCTPTGEPNKDRVRHAKDRLYKRELVDVARKGWKLIKRGHEAAVEARADKHSAESGARMAADLTRKRDG</sequence>
<reference evidence="3 4" key="1">
    <citation type="journal article" date="2017" name="Syst. Appl. Microbiol.">
        <title>Soybeans inoculated with root zone soils of Canadian native legumes harbour diverse and novel Bradyrhizobium spp. that possess agricultural potential.</title>
        <authorList>
            <person name="Bromfield E.S.P."/>
            <person name="Cloutier S."/>
            <person name="Tambong J.T."/>
            <person name="Tran Thi T.V."/>
        </authorList>
    </citation>
    <scope>NUCLEOTIDE SEQUENCE [LARGE SCALE GENOMIC DNA]</scope>
    <source>
        <strain evidence="3 4">323S2</strain>
    </source>
</reference>
<protein>
    <submittedName>
        <fullName evidence="2">AAA family ATPase</fullName>
    </submittedName>
    <submittedName>
        <fullName evidence="3">Helicase RepA family protein</fullName>
    </submittedName>
</protein>
<evidence type="ECO:0000256" key="1">
    <source>
        <dbReference type="SAM" id="MobiDB-lite"/>
    </source>
</evidence>
<dbReference type="RefSeq" id="WP_166349301.1">
    <property type="nucleotide sequence ID" value="NZ_CP088280.1"/>
</dbReference>
<name>A0A7Z0QBU6_9BRAD</name>
<dbReference type="GO" id="GO:0004386">
    <property type="term" value="F:helicase activity"/>
    <property type="evidence" value="ECO:0007669"/>
    <property type="project" value="UniProtKB-KW"/>
</dbReference>
<gene>
    <name evidence="3" type="ORF">G6321_00043165</name>
    <name evidence="2" type="ORF">G6321_25195</name>
</gene>
<keyword evidence="3" id="KW-0547">Nucleotide-binding</keyword>
<keyword evidence="3" id="KW-0067">ATP-binding</keyword>
<proteinExistence type="predicted"/>
<keyword evidence="3" id="KW-0378">Hydrolase</keyword>